<evidence type="ECO:0000313" key="7">
    <source>
        <dbReference type="EMBL" id="CAD5210440.1"/>
    </source>
</evidence>
<dbReference type="GO" id="GO:0034198">
    <property type="term" value="P:cellular response to amino acid starvation"/>
    <property type="evidence" value="ECO:0007669"/>
    <property type="project" value="TreeGrafter"/>
</dbReference>
<dbReference type="GO" id="GO:0031080">
    <property type="term" value="C:nuclear pore outer ring"/>
    <property type="evidence" value="ECO:0007669"/>
    <property type="project" value="TreeGrafter"/>
</dbReference>
<evidence type="ECO:0000256" key="2">
    <source>
        <dbReference type="ARBA" id="ARBA00022448"/>
    </source>
</evidence>
<feature type="compositionally biased region" description="Basic and acidic residues" evidence="6">
    <location>
        <begin position="333"/>
        <end position="350"/>
    </location>
</feature>
<dbReference type="InterPro" id="IPR015943">
    <property type="entry name" value="WD40/YVTN_repeat-like_dom_sf"/>
</dbReference>
<keyword evidence="3" id="KW-0853">WD repeat</keyword>
<keyword evidence="5" id="KW-0539">Nucleus</keyword>
<dbReference type="GO" id="GO:0005198">
    <property type="term" value="F:structural molecule activity"/>
    <property type="evidence" value="ECO:0007669"/>
    <property type="project" value="InterPro"/>
</dbReference>
<evidence type="ECO:0000256" key="6">
    <source>
        <dbReference type="SAM" id="MobiDB-lite"/>
    </source>
</evidence>
<dbReference type="GO" id="GO:0035859">
    <property type="term" value="C:Seh1-associated complex"/>
    <property type="evidence" value="ECO:0007669"/>
    <property type="project" value="TreeGrafter"/>
</dbReference>
<dbReference type="InterPro" id="IPR037363">
    <property type="entry name" value="Sec13/Seh1_fam"/>
</dbReference>
<dbReference type="SUPFAM" id="SSF50978">
    <property type="entry name" value="WD40 repeat-like"/>
    <property type="match status" value="1"/>
</dbReference>
<dbReference type="PANTHER" id="PTHR11024:SF3">
    <property type="entry name" value="NUCLEOPORIN SEH1"/>
    <property type="match status" value="1"/>
</dbReference>
<evidence type="ECO:0000256" key="5">
    <source>
        <dbReference type="ARBA" id="ARBA00023242"/>
    </source>
</evidence>
<keyword evidence="2" id="KW-0813">Transport</keyword>
<comment type="subcellular location">
    <subcellularLocation>
        <location evidence="1">Nucleus envelope</location>
    </subcellularLocation>
</comment>
<protein>
    <submittedName>
        <fullName evidence="7">Uncharacterized protein</fullName>
    </submittedName>
</protein>
<accession>A0A811K4W4</accession>
<feature type="region of interest" description="Disordered" evidence="6">
    <location>
        <begin position="376"/>
        <end position="406"/>
    </location>
</feature>
<dbReference type="Proteomes" id="UP000783686">
    <property type="component" value="Unassembled WGS sequence"/>
</dbReference>
<evidence type="ECO:0000313" key="8">
    <source>
        <dbReference type="Proteomes" id="UP000614601"/>
    </source>
</evidence>
<dbReference type="EMBL" id="CAJFDH010000002">
    <property type="protein sequence ID" value="CAD5210440.1"/>
    <property type="molecule type" value="Genomic_DNA"/>
</dbReference>
<evidence type="ECO:0000256" key="3">
    <source>
        <dbReference type="ARBA" id="ARBA00022574"/>
    </source>
</evidence>
<evidence type="ECO:0000256" key="1">
    <source>
        <dbReference type="ARBA" id="ARBA00004259"/>
    </source>
</evidence>
<proteinExistence type="predicted"/>
<dbReference type="AlphaFoldDB" id="A0A811K4W4"/>
<dbReference type="GO" id="GO:1904263">
    <property type="term" value="P:positive regulation of TORC1 signaling"/>
    <property type="evidence" value="ECO:0007669"/>
    <property type="project" value="TreeGrafter"/>
</dbReference>
<dbReference type="InterPro" id="IPR036322">
    <property type="entry name" value="WD40_repeat_dom_sf"/>
</dbReference>
<name>A0A811K4W4_9BILA</name>
<dbReference type="OrthoDB" id="5790100at2759"/>
<sequence>MALVERSSSGTLKVRQRIPQHDSILHNYALYERQSLKSGSRVELSQIEMNDAGSLMAVVDLEGVISIWEDGENGWERLSSWRYRFDHGSRMVELPYSMDKIPPLHDPFNANLKPNIVLRWAHSKHGRYLAVAASNKRKVHIFGENEQDKIEQAAHFNMRRIVPLIRWHRKHSMASASNVTEMQFCPPHMEMELATATQTGVVVIHVLQNQRDITSWRPIMAIQVFPNQAINSLTWNRNPVHELAIMVASTNALDSKSDQRIAIFPRKNDPVTPEQNMHFDMDNQVSYVSFGPSNGLNESILAIGVGRRIFLHTFVITETPVSEKDGELVFPEEFNHDSEKTREPVPEAKKFNPVPSSSLPHAHSNLPLPIQRIRQTHPHSSASPRPVTGGHMGKNLIVGSIDSDSSPILPPQFFDGSHKDDRYIEDDRKEIDDDIEINNGPVEELRGHFDEGYEETTDEEKETETDMYKLLKWEFPRIAVFRENSAVKAIHWNTNPDGFTAEFCDGKLRSYKWAFGCVWIKSAELYPIPSSQIQYQVC</sequence>
<gene>
    <name evidence="7" type="ORF">BOKJ2_LOCUS3195</name>
</gene>
<dbReference type="PANTHER" id="PTHR11024">
    <property type="entry name" value="NUCLEAR PORE COMPLEX PROTEIN SEC13 / SEH1 FAMILY MEMBER"/>
    <property type="match status" value="1"/>
</dbReference>
<reference evidence="7" key="1">
    <citation type="submission" date="2020-09" db="EMBL/GenBank/DDBJ databases">
        <authorList>
            <person name="Kikuchi T."/>
        </authorList>
    </citation>
    <scope>NUCLEOTIDE SEQUENCE</scope>
    <source>
        <strain evidence="7">SH1</strain>
    </source>
</reference>
<dbReference type="Proteomes" id="UP000614601">
    <property type="component" value="Unassembled WGS sequence"/>
</dbReference>
<comment type="caution">
    <text evidence="7">The sequence shown here is derived from an EMBL/GenBank/DDBJ whole genome shotgun (WGS) entry which is preliminary data.</text>
</comment>
<dbReference type="EMBL" id="CAJFCW020000002">
    <property type="protein sequence ID" value="CAG9091366.1"/>
    <property type="molecule type" value="Genomic_DNA"/>
</dbReference>
<keyword evidence="8" id="KW-1185">Reference proteome</keyword>
<feature type="region of interest" description="Disordered" evidence="6">
    <location>
        <begin position="333"/>
        <end position="362"/>
    </location>
</feature>
<evidence type="ECO:0000256" key="4">
    <source>
        <dbReference type="ARBA" id="ARBA00022737"/>
    </source>
</evidence>
<dbReference type="Gene3D" id="2.130.10.10">
    <property type="entry name" value="YVTN repeat-like/Quinoprotein amine dehydrogenase"/>
    <property type="match status" value="1"/>
</dbReference>
<keyword evidence="4" id="KW-0677">Repeat</keyword>
<organism evidence="7 8">
    <name type="scientific">Bursaphelenchus okinawaensis</name>
    <dbReference type="NCBI Taxonomy" id="465554"/>
    <lineage>
        <taxon>Eukaryota</taxon>
        <taxon>Metazoa</taxon>
        <taxon>Ecdysozoa</taxon>
        <taxon>Nematoda</taxon>
        <taxon>Chromadorea</taxon>
        <taxon>Rhabditida</taxon>
        <taxon>Tylenchina</taxon>
        <taxon>Tylenchomorpha</taxon>
        <taxon>Aphelenchoidea</taxon>
        <taxon>Aphelenchoididae</taxon>
        <taxon>Bursaphelenchus</taxon>
    </lineage>
</organism>